<reference evidence="1 2" key="1">
    <citation type="submission" date="2016-01" db="EMBL/GenBank/DDBJ databases">
        <title>The new phylogeny of the genus Mycobacterium.</title>
        <authorList>
            <person name="Tarcisio F."/>
            <person name="Conor M."/>
            <person name="Antonella G."/>
            <person name="Elisabetta G."/>
            <person name="Giulia F.S."/>
            <person name="Sara T."/>
            <person name="Anna F."/>
            <person name="Clotilde B."/>
            <person name="Roberto B."/>
            <person name="Veronica D.S."/>
            <person name="Fabio R."/>
            <person name="Monica P."/>
            <person name="Olivier J."/>
            <person name="Enrico T."/>
            <person name="Nicola S."/>
        </authorList>
    </citation>
    <scope>NUCLEOTIDE SEQUENCE [LARGE SCALE GENOMIC DNA]</scope>
    <source>
        <strain evidence="1 2">DSM 44339</strain>
    </source>
</reference>
<evidence type="ECO:0000313" key="1">
    <source>
        <dbReference type="EMBL" id="ORV37008.1"/>
    </source>
</evidence>
<dbReference type="AlphaFoldDB" id="A0A1X1SZ55"/>
<protein>
    <submittedName>
        <fullName evidence="1">Uncharacterized protein</fullName>
    </submittedName>
</protein>
<proteinExistence type="predicted"/>
<name>A0A1X1SZ55_9MYCO</name>
<dbReference type="Proteomes" id="UP000193564">
    <property type="component" value="Unassembled WGS sequence"/>
</dbReference>
<sequence length="80" mass="9266">MVMKSDYQDAEDRDEPVPDDFSITFRYSDMRGRRYEDTYELSLSTLLDQTGSYPANTDDNGMRRRLVKALEAIARGVGRH</sequence>
<gene>
    <name evidence="1" type="ORF">AWC01_17060</name>
</gene>
<keyword evidence="2" id="KW-1185">Reference proteome</keyword>
<evidence type="ECO:0000313" key="2">
    <source>
        <dbReference type="Proteomes" id="UP000193564"/>
    </source>
</evidence>
<accession>A0A1X1SZ55</accession>
<dbReference type="EMBL" id="LQOS01000054">
    <property type="protein sequence ID" value="ORV37008.1"/>
    <property type="molecule type" value="Genomic_DNA"/>
</dbReference>
<organism evidence="1 2">
    <name type="scientific">Mycolicibacterium doricum</name>
    <dbReference type="NCBI Taxonomy" id="126673"/>
    <lineage>
        <taxon>Bacteria</taxon>
        <taxon>Bacillati</taxon>
        <taxon>Actinomycetota</taxon>
        <taxon>Actinomycetes</taxon>
        <taxon>Mycobacteriales</taxon>
        <taxon>Mycobacteriaceae</taxon>
        <taxon>Mycolicibacterium</taxon>
    </lineage>
</organism>
<comment type="caution">
    <text evidence="1">The sequence shown here is derived from an EMBL/GenBank/DDBJ whole genome shotgun (WGS) entry which is preliminary data.</text>
</comment>